<sequence length="251" mass="28464">MKKSNAMGRIGMAHEETKSGVQNGMKLLLALFMVLSTIGVSAQKNAVLDAFAKHNIDTGVLNPENLQLPKNYAYELQQTTITSASQKVIRAQFDPSLPKEEQWTVLTVDGKSASRSDTNSFRKNQKKEQPAAQTDDATYRIEKETPGQLVISYKQNPNPSDKDAAFMKDCRMYMTINLKTKKVEQVQAINEKPLKIKMLNAEKFDLTIKYSWNEQAKRYFTTTENLDMMAKFLGQATPVQTLSEYSNYNKR</sequence>
<gene>
    <name evidence="2" type="ORF">B0G92_2465</name>
    <name evidence="3" type="ORF">CLV50_1585</name>
</gene>
<proteinExistence type="predicted"/>
<dbReference type="Proteomes" id="UP000275027">
    <property type="component" value="Unassembled WGS sequence"/>
</dbReference>
<evidence type="ECO:0000313" key="5">
    <source>
        <dbReference type="Proteomes" id="UP000275027"/>
    </source>
</evidence>
<organism evidence="3 5">
    <name type="scientific">Flavobacterium lindanitolerans</name>
    <dbReference type="NCBI Taxonomy" id="428988"/>
    <lineage>
        <taxon>Bacteria</taxon>
        <taxon>Pseudomonadati</taxon>
        <taxon>Bacteroidota</taxon>
        <taxon>Flavobacteriia</taxon>
        <taxon>Flavobacteriales</taxon>
        <taxon>Flavobacteriaceae</taxon>
        <taxon>Flavobacterium</taxon>
    </lineage>
</organism>
<dbReference type="EMBL" id="RCCB01000011">
    <property type="protein sequence ID" value="RLJ30181.1"/>
    <property type="molecule type" value="Genomic_DNA"/>
</dbReference>
<keyword evidence="4" id="KW-1185">Reference proteome</keyword>
<dbReference type="Proteomes" id="UP000233767">
    <property type="component" value="Unassembled WGS sequence"/>
</dbReference>
<accession>A0A497UH50</accession>
<name>A0A497UH50_9FLAO</name>
<evidence type="ECO:0000313" key="2">
    <source>
        <dbReference type="EMBL" id="PKW21181.1"/>
    </source>
</evidence>
<dbReference type="AlphaFoldDB" id="A0A497UH50"/>
<reference evidence="2 4" key="1">
    <citation type="submission" date="2017-12" db="EMBL/GenBank/DDBJ databases">
        <title>Genomic Encyclopedia of Type Strains, Phase III (KMG-III): the genomes of soil and plant-associated and newly described type strains.</title>
        <authorList>
            <person name="Whitman W."/>
        </authorList>
    </citation>
    <scope>NUCLEOTIDE SEQUENCE [LARGE SCALE GENOMIC DNA]</scope>
    <source>
        <strain evidence="2 4">IP-10</strain>
    </source>
</reference>
<dbReference type="RefSeq" id="WP_101472392.1">
    <property type="nucleotide sequence ID" value="NZ_PJND01000008.1"/>
</dbReference>
<reference evidence="3 5" key="2">
    <citation type="submission" date="2018-10" db="EMBL/GenBank/DDBJ databases">
        <title>Genomic Encyclopedia of Archaeal and Bacterial Type Strains, Phase II (KMG-II): from individual species to whole genera.</title>
        <authorList>
            <person name="Goeker M."/>
        </authorList>
    </citation>
    <scope>NUCLEOTIDE SEQUENCE [LARGE SCALE GENOMIC DNA]</scope>
    <source>
        <strain evidence="3 5">DSM 21886</strain>
    </source>
</reference>
<evidence type="ECO:0000313" key="4">
    <source>
        <dbReference type="Proteomes" id="UP000233767"/>
    </source>
</evidence>
<feature type="region of interest" description="Disordered" evidence="1">
    <location>
        <begin position="110"/>
        <end position="137"/>
    </location>
</feature>
<evidence type="ECO:0000256" key="1">
    <source>
        <dbReference type="SAM" id="MobiDB-lite"/>
    </source>
</evidence>
<dbReference type="EMBL" id="PJND01000008">
    <property type="protein sequence ID" value="PKW21181.1"/>
    <property type="molecule type" value="Genomic_DNA"/>
</dbReference>
<evidence type="ECO:0000313" key="3">
    <source>
        <dbReference type="EMBL" id="RLJ30181.1"/>
    </source>
</evidence>
<feature type="compositionally biased region" description="Polar residues" evidence="1">
    <location>
        <begin position="113"/>
        <end position="122"/>
    </location>
</feature>
<comment type="caution">
    <text evidence="3">The sequence shown here is derived from an EMBL/GenBank/DDBJ whole genome shotgun (WGS) entry which is preliminary data.</text>
</comment>
<protein>
    <submittedName>
        <fullName evidence="3">Uncharacterized protein</fullName>
    </submittedName>
</protein>